<gene>
    <name evidence="2" type="ORF">HPBE_LOCUS2992</name>
</gene>
<organism evidence="3 4">
    <name type="scientific">Heligmosomoides polygyrus</name>
    <name type="common">Parasitic roundworm</name>
    <dbReference type="NCBI Taxonomy" id="6339"/>
    <lineage>
        <taxon>Eukaryota</taxon>
        <taxon>Metazoa</taxon>
        <taxon>Ecdysozoa</taxon>
        <taxon>Nematoda</taxon>
        <taxon>Chromadorea</taxon>
        <taxon>Rhabditida</taxon>
        <taxon>Rhabditina</taxon>
        <taxon>Rhabditomorpha</taxon>
        <taxon>Strongyloidea</taxon>
        <taxon>Heligmosomidae</taxon>
        <taxon>Heligmosomoides</taxon>
    </lineage>
</organism>
<feature type="compositionally biased region" description="Basic and acidic residues" evidence="1">
    <location>
        <begin position="93"/>
        <end position="130"/>
    </location>
</feature>
<dbReference type="EMBL" id="UZAH01005913">
    <property type="protein sequence ID" value="VDO29953.1"/>
    <property type="molecule type" value="Genomic_DNA"/>
</dbReference>
<evidence type="ECO:0000313" key="2">
    <source>
        <dbReference type="EMBL" id="VDO29953.1"/>
    </source>
</evidence>
<proteinExistence type="predicted"/>
<feature type="region of interest" description="Disordered" evidence="1">
    <location>
        <begin position="27"/>
        <end position="145"/>
    </location>
</feature>
<evidence type="ECO:0000313" key="4">
    <source>
        <dbReference type="WBParaSite" id="HPBE_0000299101-mRNA-1"/>
    </source>
</evidence>
<dbReference type="WBParaSite" id="HPBE_0000299101-mRNA-1">
    <property type="protein sequence ID" value="HPBE_0000299101-mRNA-1"/>
    <property type="gene ID" value="HPBE_0000299101"/>
</dbReference>
<name>A0A183F9Z9_HELPZ</name>
<protein>
    <submittedName>
        <fullName evidence="4">NUC153 domain-containing protein</fullName>
    </submittedName>
</protein>
<feature type="compositionally biased region" description="Basic and acidic residues" evidence="1">
    <location>
        <begin position="30"/>
        <end position="45"/>
    </location>
</feature>
<reference evidence="4" key="2">
    <citation type="submission" date="2019-09" db="UniProtKB">
        <authorList>
            <consortium name="WormBaseParasite"/>
        </authorList>
    </citation>
    <scope>IDENTIFICATION</scope>
</reference>
<feature type="compositionally biased region" description="Low complexity" evidence="1">
    <location>
        <begin position="82"/>
        <end position="92"/>
    </location>
</feature>
<accession>A0A183F9Z9</accession>
<keyword evidence="3" id="KW-1185">Reference proteome</keyword>
<sequence length="145" mass="16519">MYEKAKREAKLELLRRAEEGMDFEFDESMFAERETHEPKKNEAKKPGLLSQLFGSAGKAEKKGKKNDVKSRPKSTKPESKTKSASKSAVVSAKHYEIENDFGIRGEEHEISSEKSIRGDGHEISREESFKRGPKKIQQGFKKTMK</sequence>
<accession>A0A3P7VDJ0</accession>
<dbReference type="AlphaFoldDB" id="A0A183F9Z9"/>
<evidence type="ECO:0000313" key="3">
    <source>
        <dbReference type="Proteomes" id="UP000050761"/>
    </source>
</evidence>
<evidence type="ECO:0000256" key="1">
    <source>
        <dbReference type="SAM" id="MobiDB-lite"/>
    </source>
</evidence>
<reference evidence="2 3" key="1">
    <citation type="submission" date="2018-11" db="EMBL/GenBank/DDBJ databases">
        <authorList>
            <consortium name="Pathogen Informatics"/>
        </authorList>
    </citation>
    <scope>NUCLEOTIDE SEQUENCE [LARGE SCALE GENOMIC DNA]</scope>
</reference>
<dbReference type="Proteomes" id="UP000050761">
    <property type="component" value="Unassembled WGS sequence"/>
</dbReference>
<feature type="compositionally biased region" description="Basic and acidic residues" evidence="1">
    <location>
        <begin position="65"/>
        <end position="81"/>
    </location>
</feature>